<reference evidence="1 2" key="1">
    <citation type="submission" date="2024-05" db="EMBL/GenBank/DDBJ databases">
        <title>Genetic variation in Jamaican populations of the coffee berry borer (Hypothenemus hampei).</title>
        <authorList>
            <person name="Errbii M."/>
            <person name="Myrie A."/>
        </authorList>
    </citation>
    <scope>NUCLEOTIDE SEQUENCE [LARGE SCALE GENOMIC DNA]</scope>
    <source>
        <strain evidence="1">JA-Hopewell-2020-01-JO</strain>
        <tissue evidence="1">Whole body</tissue>
    </source>
</reference>
<gene>
    <name evidence="1" type="ORF">ABEB36_001828</name>
</gene>
<accession>A0ABD1FGI0</accession>
<proteinExistence type="predicted"/>
<organism evidence="1 2">
    <name type="scientific">Hypothenemus hampei</name>
    <name type="common">Coffee berry borer</name>
    <dbReference type="NCBI Taxonomy" id="57062"/>
    <lineage>
        <taxon>Eukaryota</taxon>
        <taxon>Metazoa</taxon>
        <taxon>Ecdysozoa</taxon>
        <taxon>Arthropoda</taxon>
        <taxon>Hexapoda</taxon>
        <taxon>Insecta</taxon>
        <taxon>Pterygota</taxon>
        <taxon>Neoptera</taxon>
        <taxon>Endopterygota</taxon>
        <taxon>Coleoptera</taxon>
        <taxon>Polyphaga</taxon>
        <taxon>Cucujiformia</taxon>
        <taxon>Curculionidae</taxon>
        <taxon>Scolytinae</taxon>
        <taxon>Hypothenemus</taxon>
    </lineage>
</organism>
<dbReference type="EMBL" id="JBDJPC010000001">
    <property type="protein sequence ID" value="KAL1518162.1"/>
    <property type="molecule type" value="Genomic_DNA"/>
</dbReference>
<dbReference type="AlphaFoldDB" id="A0ABD1FGI0"/>
<name>A0ABD1FGI0_HYPHA</name>
<dbReference type="Proteomes" id="UP001566132">
    <property type="component" value="Unassembled WGS sequence"/>
</dbReference>
<sequence length="76" mass="8542">MQFCRIRSCTLFAIAINEICKTIVAEVEKYICFDDVTIFCSVETVGEVTQSVIMFIELSLSCNIGCLLSTDHIIKK</sequence>
<evidence type="ECO:0000313" key="1">
    <source>
        <dbReference type="EMBL" id="KAL1518162.1"/>
    </source>
</evidence>
<keyword evidence="2" id="KW-1185">Reference proteome</keyword>
<protein>
    <recommendedName>
        <fullName evidence="3">Secreted protein</fullName>
    </recommendedName>
</protein>
<evidence type="ECO:0008006" key="3">
    <source>
        <dbReference type="Google" id="ProtNLM"/>
    </source>
</evidence>
<evidence type="ECO:0000313" key="2">
    <source>
        <dbReference type="Proteomes" id="UP001566132"/>
    </source>
</evidence>
<comment type="caution">
    <text evidence="1">The sequence shown here is derived from an EMBL/GenBank/DDBJ whole genome shotgun (WGS) entry which is preliminary data.</text>
</comment>